<dbReference type="Proteomes" id="UP000267251">
    <property type="component" value="Unassembled WGS sequence"/>
</dbReference>
<evidence type="ECO:0000256" key="8">
    <source>
        <dbReference type="ARBA" id="ARBA00022842"/>
    </source>
</evidence>
<evidence type="ECO:0000256" key="1">
    <source>
        <dbReference type="ARBA" id="ARBA00004141"/>
    </source>
</evidence>
<feature type="transmembrane region" description="Helical" evidence="13">
    <location>
        <begin position="412"/>
        <end position="435"/>
    </location>
</feature>
<keyword evidence="8 13" id="KW-0460">Magnesium</keyword>
<dbReference type="SFLD" id="SFLDF00027">
    <property type="entry name" value="p-type_atpase"/>
    <property type="match status" value="1"/>
</dbReference>
<keyword evidence="11 13" id="KW-0472">Membrane</keyword>
<sequence length="1224" mass="134818">LLITAYRTFRAGHFFYLALCLFTGGIFYLAARWLPRLRIALVGRPTLLGSAEWLVIQNQYGQREIEPVIRVFYGGEARHVYRPLPGSAPGTPVPGVLRDLAIFQYRHLRFVYDPTPQCFIRTSTWRDAAWDIGRSSVTRGLSREAARDRRSVHGSNLMDVKPKPVGALLVDEVLHPFYVFQLASIGLWAVDNYYYYAACIFTISVVSVITALIETRRNMAKMRDMARFTCDVSVRRGGSGSASGDGTWIPLASDHLVPGDLLDISALQTFPCDAILLDGDCIVNESMLTGESVPVSKAAITDGTLRSLDPAIPSFPTSPSCPQLEKNFLHAGTKVVRARPGPQGRTVAMVIRVGFDTTKGSLVRSMLYPRPNKFKFYQDAFHFVGVLAIIAGCGFLASVYNFIQLGVPPHLIIVRALDLITIVIPPALPATMSIGMSFALSRLRRQDIYCIAPQRVNVAGKLNCLLFDKTGTLTEDGLDVLGVQPSLRLSVEEGDPSPIYPPSAPALTTSAPPATLSLTHCLATCHALKMVQESLVGDPLDLKMFDWTGWSLEEHGADSSGVTRSLANNEAPPLFGGPVPTTVRPPGAGKTSLATLGLDPSSSSAMELGVLKCYEFVSNLRRMSVLVKRLGDTSTLVYAKGAPEAIGSICRSSTLPPDYASILHRYTHQGYRVIACAGRDLGRVSWRRAERLDRSDVEYDLVFLGLLVFENKLKPTTSRIISQLHDARMRQVMCTGDNVLTAVSVSRDCGLVPSHSRIYVPVENEGDTGEENERLCWRNVDDPEDHLDPNTLLPYHPPSSSSLDQRGNISSLPGKAHDSPPYELAVTGTAFQRLIYQATHFRGTDGLHAVRLLHRALLKGQIFARMSPEEKAELVERMQGLGYCVGFCGDGANDCGALKAADVGVSLSEAEASVAAPFTSRSTDIACMIRVIQEGRAALVTSFACFKYMALYSLIQFTTISLLYSFDFSLGDLQFLYIDLVLILPVAVFMGRTGPAPKLHLARPIGRLVSRKVLTSLLGHILLQLLTQILAFSLVRHASWYEVPHINPDEANILSHENTSLFLLSSYQYIIIAIIFSVGPPHRLTMLSNRSLVGAVSFLLAFTSFILALTGSPEGTNGLAGWFRRVFELKALPNSFLVLLASLAALYWAVAWAGEQWIFPGLAKAIKAYRVRRDRKREWQERWRTHEQGCPSSSTKPDPEGSKVYKRIQREMQEDRERLMHVST</sequence>
<feature type="compositionally biased region" description="Low complexity" evidence="14">
    <location>
        <begin position="576"/>
        <end position="589"/>
    </location>
</feature>
<dbReference type="PRINTS" id="PR00119">
    <property type="entry name" value="CATATPASE"/>
</dbReference>
<dbReference type="EC" id="7.2.2.-" evidence="13"/>
<dbReference type="InterPro" id="IPR001757">
    <property type="entry name" value="P_typ_ATPase"/>
</dbReference>
<evidence type="ECO:0000313" key="19">
    <source>
        <dbReference type="Proteomes" id="UP000267251"/>
    </source>
</evidence>
<dbReference type="GO" id="GO:0005524">
    <property type="term" value="F:ATP binding"/>
    <property type="evidence" value="ECO:0007669"/>
    <property type="project" value="UniProtKB-UniRule"/>
</dbReference>
<dbReference type="GO" id="GO:0019829">
    <property type="term" value="F:ATPase-coupled monoatomic cation transmembrane transporter activity"/>
    <property type="evidence" value="ECO:0007669"/>
    <property type="project" value="UniProtKB-UniRule"/>
</dbReference>
<evidence type="ECO:0000256" key="13">
    <source>
        <dbReference type="RuleBase" id="RU362082"/>
    </source>
</evidence>
<dbReference type="Gene3D" id="3.40.50.1000">
    <property type="entry name" value="HAD superfamily/HAD-like"/>
    <property type="match status" value="1"/>
</dbReference>
<dbReference type="NCBIfam" id="TIGR01494">
    <property type="entry name" value="ATPase_P-type"/>
    <property type="match status" value="1"/>
</dbReference>
<keyword evidence="6 13" id="KW-0547">Nucleotide-binding</keyword>
<dbReference type="InterPro" id="IPR023298">
    <property type="entry name" value="ATPase_P-typ_TM_dom_sf"/>
</dbReference>
<feature type="transmembrane region" description="Helical" evidence="13">
    <location>
        <begin position="1131"/>
        <end position="1154"/>
    </location>
</feature>
<keyword evidence="3" id="KW-0597">Phosphoprotein</keyword>
<gene>
    <name evidence="18" type="ORF">BJ684DRAFT_6931</name>
</gene>
<feature type="non-terminal residue" evidence="18">
    <location>
        <position position="1"/>
    </location>
</feature>
<dbReference type="Pfam" id="PF13246">
    <property type="entry name" value="Cation_ATPase"/>
    <property type="match status" value="1"/>
</dbReference>
<feature type="transmembrane region" description="Helical" evidence="13">
    <location>
        <begin position="380"/>
        <end position="400"/>
    </location>
</feature>
<dbReference type="Pfam" id="PF00122">
    <property type="entry name" value="E1-E2_ATPase"/>
    <property type="match status" value="1"/>
</dbReference>
<proteinExistence type="inferred from homology"/>
<dbReference type="PANTHER" id="PTHR45630">
    <property type="entry name" value="CATION-TRANSPORTING ATPASE-RELATED"/>
    <property type="match status" value="1"/>
</dbReference>
<dbReference type="Gene3D" id="3.40.1110.10">
    <property type="entry name" value="Calcium-transporting ATPase, cytoplasmic domain N"/>
    <property type="match status" value="1"/>
</dbReference>
<dbReference type="FunFam" id="3.40.50.1000:FF:000068">
    <property type="entry name" value="Cation-transporting ATPase"/>
    <property type="match status" value="1"/>
</dbReference>
<keyword evidence="9 13" id="KW-1278">Translocase</keyword>
<dbReference type="EMBL" id="KZ987728">
    <property type="protein sequence ID" value="RKP15509.1"/>
    <property type="molecule type" value="Genomic_DNA"/>
</dbReference>
<dbReference type="SUPFAM" id="SSF56784">
    <property type="entry name" value="HAD-like"/>
    <property type="match status" value="1"/>
</dbReference>
<keyword evidence="4 13" id="KW-0812">Transmembrane</keyword>
<dbReference type="SFLD" id="SFLDS00003">
    <property type="entry name" value="Haloacid_Dehalogenase"/>
    <property type="match status" value="1"/>
</dbReference>
<evidence type="ECO:0000256" key="7">
    <source>
        <dbReference type="ARBA" id="ARBA00022840"/>
    </source>
</evidence>
<dbReference type="Gene3D" id="2.70.150.10">
    <property type="entry name" value="Calcium-transporting ATPase, cytoplasmic transduction domain A"/>
    <property type="match status" value="1"/>
</dbReference>
<feature type="compositionally biased region" description="Low complexity" evidence="14">
    <location>
        <begin position="792"/>
        <end position="803"/>
    </location>
</feature>
<evidence type="ECO:0000313" key="18">
    <source>
        <dbReference type="EMBL" id="RKP15509.1"/>
    </source>
</evidence>
<accession>A0A4V1IYR8</accession>
<protein>
    <recommendedName>
        <fullName evidence="13">Cation-transporting ATPase</fullName>
        <ecNumber evidence="13">7.2.2.-</ecNumber>
    </recommendedName>
</protein>
<evidence type="ECO:0000256" key="9">
    <source>
        <dbReference type="ARBA" id="ARBA00022967"/>
    </source>
</evidence>
<keyword evidence="5 13" id="KW-0479">Metal-binding</keyword>
<evidence type="ECO:0000256" key="12">
    <source>
        <dbReference type="ARBA" id="ARBA00049360"/>
    </source>
</evidence>
<feature type="transmembrane region" description="Helical" evidence="13">
    <location>
        <begin position="1061"/>
        <end position="1079"/>
    </location>
</feature>
<dbReference type="PROSITE" id="PS01229">
    <property type="entry name" value="COF_2"/>
    <property type="match status" value="1"/>
</dbReference>
<dbReference type="GO" id="GO:0016887">
    <property type="term" value="F:ATP hydrolysis activity"/>
    <property type="evidence" value="ECO:0007669"/>
    <property type="project" value="InterPro"/>
</dbReference>
<feature type="region of interest" description="Disordered" evidence="14">
    <location>
        <begin position="787"/>
        <end position="817"/>
    </location>
</feature>
<evidence type="ECO:0000256" key="6">
    <source>
        <dbReference type="ARBA" id="ARBA00022741"/>
    </source>
</evidence>
<evidence type="ECO:0000256" key="14">
    <source>
        <dbReference type="SAM" id="MobiDB-lite"/>
    </source>
</evidence>
<dbReference type="PROSITE" id="PS00154">
    <property type="entry name" value="ATPASE_E1_E2"/>
    <property type="match status" value="1"/>
</dbReference>
<feature type="transmembrane region" description="Helical" evidence="13">
    <location>
        <begin position="975"/>
        <end position="992"/>
    </location>
</feature>
<dbReference type="InterPro" id="IPR044492">
    <property type="entry name" value="P_typ_ATPase_HD_dom"/>
</dbReference>
<evidence type="ECO:0000259" key="17">
    <source>
        <dbReference type="Pfam" id="PF12409"/>
    </source>
</evidence>
<feature type="transmembrane region" description="Helical" evidence="13">
    <location>
        <begin position="1013"/>
        <end position="1035"/>
    </location>
</feature>
<evidence type="ECO:0000256" key="3">
    <source>
        <dbReference type="ARBA" id="ARBA00022553"/>
    </source>
</evidence>
<feature type="transmembrane region" description="Helical" evidence="13">
    <location>
        <begin position="14"/>
        <end position="34"/>
    </location>
</feature>
<name>A0A4V1IYR8_9FUNG</name>
<dbReference type="GO" id="GO:0006874">
    <property type="term" value="P:intracellular calcium ion homeostasis"/>
    <property type="evidence" value="ECO:0007669"/>
    <property type="project" value="TreeGrafter"/>
</dbReference>
<dbReference type="Pfam" id="PF12409">
    <property type="entry name" value="P5-ATPase"/>
    <property type="match status" value="1"/>
</dbReference>
<dbReference type="InterPro" id="IPR036412">
    <property type="entry name" value="HAD-like_sf"/>
</dbReference>
<dbReference type="GO" id="GO:0046872">
    <property type="term" value="F:metal ion binding"/>
    <property type="evidence" value="ECO:0007669"/>
    <property type="project" value="UniProtKB-UniRule"/>
</dbReference>
<feature type="region of interest" description="Disordered" evidence="14">
    <location>
        <begin position="569"/>
        <end position="592"/>
    </location>
</feature>
<dbReference type="InterPro" id="IPR006544">
    <property type="entry name" value="P-type_TPase_V"/>
</dbReference>
<evidence type="ECO:0000256" key="4">
    <source>
        <dbReference type="ARBA" id="ARBA00022692"/>
    </source>
</evidence>
<dbReference type="InterPro" id="IPR059000">
    <property type="entry name" value="ATPase_P-type_domA"/>
</dbReference>
<feature type="domain" description="Cation-transporting P-type ATPase N-terminal" evidence="16">
    <location>
        <begin position="135"/>
        <end position="187"/>
    </location>
</feature>
<comment type="catalytic activity">
    <reaction evidence="12 13">
        <text>ATP + H2O = ADP + phosphate + H(+)</text>
        <dbReference type="Rhea" id="RHEA:13065"/>
        <dbReference type="ChEBI" id="CHEBI:15377"/>
        <dbReference type="ChEBI" id="CHEBI:15378"/>
        <dbReference type="ChEBI" id="CHEBI:30616"/>
        <dbReference type="ChEBI" id="CHEBI:43474"/>
        <dbReference type="ChEBI" id="CHEBI:456216"/>
    </reaction>
</comment>
<evidence type="ECO:0000256" key="2">
    <source>
        <dbReference type="ARBA" id="ARBA00006000"/>
    </source>
</evidence>
<evidence type="ECO:0000256" key="11">
    <source>
        <dbReference type="ARBA" id="ARBA00023136"/>
    </source>
</evidence>
<dbReference type="InterPro" id="IPR047819">
    <property type="entry name" value="P5A-ATPase_N"/>
</dbReference>
<dbReference type="InterPro" id="IPR018303">
    <property type="entry name" value="ATPase_P-typ_P_site"/>
</dbReference>
<dbReference type="FunFam" id="1.20.1110.10:FF:000023">
    <property type="entry name" value="Cation-transporting ATPase"/>
    <property type="match status" value="1"/>
</dbReference>
<feature type="domain" description="P-type ATPase A" evidence="15">
    <location>
        <begin position="245"/>
        <end position="366"/>
    </location>
</feature>
<evidence type="ECO:0000259" key="16">
    <source>
        <dbReference type="Pfam" id="PF00690"/>
    </source>
</evidence>
<dbReference type="PANTHER" id="PTHR45630:SF8">
    <property type="entry name" value="CATION-TRANSPORTING ATPASE"/>
    <property type="match status" value="1"/>
</dbReference>
<comment type="similarity">
    <text evidence="2 13">Belongs to the cation transport ATPase (P-type) (TC 3.A.3) family. Type V subfamily.</text>
</comment>
<feature type="domain" description="P5B-type ATPase N-terminal" evidence="17">
    <location>
        <begin position="3"/>
        <end position="113"/>
    </location>
</feature>
<dbReference type="GO" id="GO:0016020">
    <property type="term" value="C:membrane"/>
    <property type="evidence" value="ECO:0007669"/>
    <property type="project" value="UniProtKB-SubCell"/>
</dbReference>
<dbReference type="GO" id="GO:0140358">
    <property type="term" value="F:P-type transmembrane transporter activity"/>
    <property type="evidence" value="ECO:0007669"/>
    <property type="project" value="InterPro"/>
</dbReference>
<dbReference type="SUPFAM" id="SSF81665">
    <property type="entry name" value="Calcium ATPase, transmembrane domain M"/>
    <property type="match status" value="1"/>
</dbReference>
<dbReference type="OrthoDB" id="48943at2759"/>
<keyword evidence="7 13" id="KW-0067">ATP-binding</keyword>
<evidence type="ECO:0000256" key="5">
    <source>
        <dbReference type="ARBA" id="ARBA00022723"/>
    </source>
</evidence>
<dbReference type="SUPFAM" id="SSF81660">
    <property type="entry name" value="Metal cation-transporting ATPase, ATP-binding domain N"/>
    <property type="match status" value="1"/>
</dbReference>
<keyword evidence="19" id="KW-1185">Reference proteome</keyword>
<dbReference type="SUPFAM" id="SSF81653">
    <property type="entry name" value="Calcium ATPase, transduction domain A"/>
    <property type="match status" value="1"/>
</dbReference>
<dbReference type="AlphaFoldDB" id="A0A4V1IYR8"/>
<feature type="transmembrane region" description="Helical" evidence="13">
    <location>
        <begin position="1091"/>
        <end position="1111"/>
    </location>
</feature>
<keyword evidence="10 13" id="KW-1133">Transmembrane helix</keyword>
<dbReference type="SFLD" id="SFLDG00002">
    <property type="entry name" value="C1.7:_P-type_atpase_like"/>
    <property type="match status" value="1"/>
</dbReference>
<dbReference type="InterPro" id="IPR004014">
    <property type="entry name" value="ATPase_P-typ_cation-transptr_N"/>
</dbReference>
<dbReference type="NCBIfam" id="TIGR01657">
    <property type="entry name" value="P-ATPase-V"/>
    <property type="match status" value="1"/>
</dbReference>
<comment type="subcellular location">
    <subcellularLocation>
        <location evidence="1 13">Membrane</location>
        <topology evidence="1 13">Multi-pass membrane protein</topology>
    </subcellularLocation>
</comment>
<evidence type="ECO:0000256" key="10">
    <source>
        <dbReference type="ARBA" id="ARBA00022989"/>
    </source>
</evidence>
<organism evidence="18 19">
    <name type="scientific">Piptocephalis cylindrospora</name>
    <dbReference type="NCBI Taxonomy" id="1907219"/>
    <lineage>
        <taxon>Eukaryota</taxon>
        <taxon>Fungi</taxon>
        <taxon>Fungi incertae sedis</taxon>
        <taxon>Zoopagomycota</taxon>
        <taxon>Zoopagomycotina</taxon>
        <taxon>Zoopagomycetes</taxon>
        <taxon>Zoopagales</taxon>
        <taxon>Piptocephalidaceae</taxon>
        <taxon>Piptocephalis</taxon>
    </lineage>
</organism>
<evidence type="ECO:0000259" key="15">
    <source>
        <dbReference type="Pfam" id="PF00122"/>
    </source>
</evidence>
<dbReference type="InterPro" id="IPR008250">
    <property type="entry name" value="ATPase_P-typ_transduc_dom_A_sf"/>
</dbReference>
<dbReference type="InterPro" id="IPR023299">
    <property type="entry name" value="ATPase_P-typ_cyto_dom_N"/>
</dbReference>
<feature type="transmembrane region" description="Helical" evidence="13">
    <location>
        <begin position="193"/>
        <end position="213"/>
    </location>
</feature>
<feature type="region of interest" description="Disordered" evidence="14">
    <location>
        <begin position="1182"/>
        <end position="1204"/>
    </location>
</feature>
<feature type="transmembrane region" description="Helical" evidence="13">
    <location>
        <begin position="937"/>
        <end position="955"/>
    </location>
</feature>
<reference evidence="19" key="1">
    <citation type="journal article" date="2018" name="Nat. Microbiol.">
        <title>Leveraging single-cell genomics to expand the fungal tree of life.</title>
        <authorList>
            <person name="Ahrendt S.R."/>
            <person name="Quandt C.A."/>
            <person name="Ciobanu D."/>
            <person name="Clum A."/>
            <person name="Salamov A."/>
            <person name="Andreopoulos B."/>
            <person name="Cheng J.F."/>
            <person name="Woyke T."/>
            <person name="Pelin A."/>
            <person name="Henrissat B."/>
            <person name="Reynolds N.K."/>
            <person name="Benny G.L."/>
            <person name="Smith M.E."/>
            <person name="James T.Y."/>
            <person name="Grigoriev I.V."/>
        </authorList>
    </citation>
    <scope>NUCLEOTIDE SEQUENCE [LARGE SCALE GENOMIC DNA]</scope>
</reference>
<dbReference type="InterPro" id="IPR023214">
    <property type="entry name" value="HAD_sf"/>
</dbReference>
<dbReference type="Pfam" id="PF00690">
    <property type="entry name" value="Cation_ATPase_N"/>
    <property type="match status" value="1"/>
</dbReference>